<feature type="transmembrane region" description="Helical" evidence="1">
    <location>
        <begin position="124"/>
        <end position="142"/>
    </location>
</feature>
<evidence type="ECO:0000256" key="1">
    <source>
        <dbReference type="SAM" id="Phobius"/>
    </source>
</evidence>
<name>A0ABV3ZK20_9BACT</name>
<feature type="transmembrane region" description="Helical" evidence="1">
    <location>
        <begin position="47"/>
        <end position="72"/>
    </location>
</feature>
<gene>
    <name evidence="2" type="ORF">QTN47_21870</name>
</gene>
<keyword evidence="1" id="KW-1133">Transmembrane helix</keyword>
<accession>A0ABV3ZK20</accession>
<proteinExistence type="predicted"/>
<dbReference type="RefSeq" id="WP_369331586.1">
    <property type="nucleotide sequence ID" value="NZ_JAULBC010000008.1"/>
</dbReference>
<feature type="transmembrane region" description="Helical" evidence="1">
    <location>
        <begin position="6"/>
        <end position="26"/>
    </location>
</feature>
<keyword evidence="1" id="KW-0812">Transmembrane</keyword>
<evidence type="ECO:0000313" key="2">
    <source>
        <dbReference type="EMBL" id="MEX6690173.1"/>
    </source>
</evidence>
<protein>
    <recommendedName>
        <fullName evidence="4">DUF4149 domain-containing protein</fullName>
    </recommendedName>
</protein>
<evidence type="ECO:0000313" key="3">
    <source>
        <dbReference type="Proteomes" id="UP001560573"/>
    </source>
</evidence>
<dbReference type="EMBL" id="JAULBC010000008">
    <property type="protein sequence ID" value="MEX6690173.1"/>
    <property type="molecule type" value="Genomic_DNA"/>
</dbReference>
<evidence type="ECO:0008006" key="4">
    <source>
        <dbReference type="Google" id="ProtNLM"/>
    </source>
</evidence>
<organism evidence="2 3">
    <name type="scientific">Danxiaibacter flavus</name>
    <dbReference type="NCBI Taxonomy" id="3049108"/>
    <lineage>
        <taxon>Bacteria</taxon>
        <taxon>Pseudomonadati</taxon>
        <taxon>Bacteroidota</taxon>
        <taxon>Chitinophagia</taxon>
        <taxon>Chitinophagales</taxon>
        <taxon>Chitinophagaceae</taxon>
        <taxon>Danxiaibacter</taxon>
    </lineage>
</organism>
<keyword evidence="3" id="KW-1185">Reference proteome</keyword>
<reference evidence="2 3" key="1">
    <citation type="submission" date="2023-07" db="EMBL/GenBank/DDBJ databases">
        <authorList>
            <person name="Lian W.-H."/>
        </authorList>
    </citation>
    <scope>NUCLEOTIDE SEQUENCE [LARGE SCALE GENOMIC DNA]</scope>
    <source>
        <strain evidence="2 3">SYSU DXS3180</strain>
    </source>
</reference>
<dbReference type="Proteomes" id="UP001560573">
    <property type="component" value="Unassembled WGS sequence"/>
</dbReference>
<sequence length="155" mass="17634">MTEKVPFIWLLHIGVFVVWIPAILKLRKNEEFNEFQKSGILMRGNPVAFFKLVFKNTPTWLTIIALAGFFYATANSALFATGQPGVPGIQNGHYVLQNHGQVIKTLTEQQYHHYKANEARGFSGHWIAFYGIGMAMLFPYYVEVKTSYQTNLESA</sequence>
<comment type="caution">
    <text evidence="2">The sequence shown here is derived from an EMBL/GenBank/DDBJ whole genome shotgun (WGS) entry which is preliminary data.</text>
</comment>
<keyword evidence="1" id="KW-0472">Membrane</keyword>